<comment type="caution">
    <text evidence="2">The sequence shown here is derived from an EMBL/GenBank/DDBJ whole genome shotgun (WGS) entry which is preliminary data.</text>
</comment>
<keyword evidence="1" id="KW-0732">Signal</keyword>
<evidence type="ECO:0000256" key="1">
    <source>
        <dbReference type="SAM" id="SignalP"/>
    </source>
</evidence>
<name>A0A972JHJ5_9FLAO</name>
<dbReference type="Proteomes" id="UP000712080">
    <property type="component" value="Unassembled WGS sequence"/>
</dbReference>
<evidence type="ECO:0000313" key="3">
    <source>
        <dbReference type="Proteomes" id="UP000712080"/>
    </source>
</evidence>
<keyword evidence="3" id="KW-1185">Reference proteome</keyword>
<dbReference type="AlphaFoldDB" id="A0A972JHJ5"/>
<evidence type="ECO:0000313" key="2">
    <source>
        <dbReference type="EMBL" id="NMH29306.1"/>
    </source>
</evidence>
<proteinExistence type="predicted"/>
<protein>
    <recommendedName>
        <fullName evidence="4">Outer membrane protein beta-barrel domain-containing protein</fullName>
    </recommendedName>
</protein>
<feature type="chain" id="PRO_5037723951" description="Outer membrane protein beta-barrel domain-containing protein" evidence="1">
    <location>
        <begin position="26"/>
        <end position="186"/>
    </location>
</feature>
<accession>A0A972JHJ5</accession>
<dbReference type="RefSeq" id="WP_169528405.1">
    <property type="nucleotide sequence ID" value="NZ_JAAMPU010000108.1"/>
</dbReference>
<gene>
    <name evidence="2" type="ORF">G6047_14805</name>
</gene>
<evidence type="ECO:0008006" key="4">
    <source>
        <dbReference type="Google" id="ProtNLM"/>
    </source>
</evidence>
<feature type="signal peptide" evidence="1">
    <location>
        <begin position="1"/>
        <end position="25"/>
    </location>
</feature>
<organism evidence="2 3">
    <name type="scientific">Flavobacterium silvaticum</name>
    <dbReference type="NCBI Taxonomy" id="1852020"/>
    <lineage>
        <taxon>Bacteria</taxon>
        <taxon>Pseudomonadati</taxon>
        <taxon>Bacteroidota</taxon>
        <taxon>Flavobacteriia</taxon>
        <taxon>Flavobacteriales</taxon>
        <taxon>Flavobacteriaceae</taxon>
        <taxon>Flavobacterium</taxon>
    </lineage>
</organism>
<dbReference type="EMBL" id="JAAMPU010000108">
    <property type="protein sequence ID" value="NMH29306.1"/>
    <property type="molecule type" value="Genomic_DNA"/>
</dbReference>
<sequence>MKLQSVKKLLMSLALVLGVSTLVSAQDTAGSDANYDKGFRLGFGVSPGYVFDDPYGFALGGDVRLQYDFSKRYSVTLTTGYDHFFADDYNNIPTRDLGMIPVKAGFKAFFWEDQFYVMGEAGAAIPVTKGYDDVSAVLSPSIGWANKSFDLSLRYEYYSDVPTIRNNDYRNGTGQIALRFAYGFRL</sequence>
<reference evidence="2" key="1">
    <citation type="submission" date="2020-02" db="EMBL/GenBank/DDBJ databases">
        <title>Flavobacterium sp. genome.</title>
        <authorList>
            <person name="Jung H.S."/>
            <person name="Baek J.H."/>
            <person name="Jeon C.O."/>
        </authorList>
    </citation>
    <scope>NUCLEOTIDE SEQUENCE</scope>
    <source>
        <strain evidence="2">SE-s28</strain>
    </source>
</reference>